<accession>A0ABP0RNR4</accession>
<protein>
    <submittedName>
        <fullName evidence="1">Uncharacterized protein</fullName>
    </submittedName>
</protein>
<evidence type="ECO:0000313" key="2">
    <source>
        <dbReference type="Proteomes" id="UP001642484"/>
    </source>
</evidence>
<name>A0ABP0RNR4_9DINO</name>
<dbReference type="EMBL" id="CAXAMN010026339">
    <property type="protein sequence ID" value="CAK9102285.1"/>
    <property type="molecule type" value="Genomic_DNA"/>
</dbReference>
<proteinExistence type="predicted"/>
<gene>
    <name evidence="1" type="ORF">CCMP2556_LOCUS48141</name>
</gene>
<sequence>MHWPLRDEADSTERFRLISTIRPKMGRGCQHFKGHLLLGHPFQQRFNECCSLCFVNKFQAPSQFGYGEIFGLQLKATWIEMSSEEVQLFCIIWERCPQGWPVSKKDGKPPLYTVTAEAPKEWEDSRRLEVRT</sequence>
<keyword evidence="2" id="KW-1185">Reference proteome</keyword>
<comment type="caution">
    <text evidence="1">The sequence shown here is derived from an EMBL/GenBank/DDBJ whole genome shotgun (WGS) entry which is preliminary data.</text>
</comment>
<organism evidence="1 2">
    <name type="scientific">Durusdinium trenchii</name>
    <dbReference type="NCBI Taxonomy" id="1381693"/>
    <lineage>
        <taxon>Eukaryota</taxon>
        <taxon>Sar</taxon>
        <taxon>Alveolata</taxon>
        <taxon>Dinophyceae</taxon>
        <taxon>Suessiales</taxon>
        <taxon>Symbiodiniaceae</taxon>
        <taxon>Durusdinium</taxon>
    </lineage>
</organism>
<evidence type="ECO:0000313" key="1">
    <source>
        <dbReference type="EMBL" id="CAK9102285.1"/>
    </source>
</evidence>
<dbReference type="Proteomes" id="UP001642484">
    <property type="component" value="Unassembled WGS sequence"/>
</dbReference>
<reference evidence="1 2" key="1">
    <citation type="submission" date="2024-02" db="EMBL/GenBank/DDBJ databases">
        <authorList>
            <person name="Chen Y."/>
            <person name="Shah S."/>
            <person name="Dougan E. K."/>
            <person name="Thang M."/>
            <person name="Chan C."/>
        </authorList>
    </citation>
    <scope>NUCLEOTIDE SEQUENCE [LARGE SCALE GENOMIC DNA]</scope>
</reference>